<dbReference type="RefSeq" id="WP_204038415.1">
    <property type="nucleotide sequence ID" value="NZ_BOPC01000137.1"/>
</dbReference>
<evidence type="ECO:0000313" key="3">
    <source>
        <dbReference type="Proteomes" id="UP000653076"/>
    </source>
</evidence>
<dbReference type="EMBL" id="BOPC01000137">
    <property type="protein sequence ID" value="GIJ30723.1"/>
    <property type="molecule type" value="Genomic_DNA"/>
</dbReference>
<evidence type="ECO:0000256" key="1">
    <source>
        <dbReference type="SAM" id="Phobius"/>
    </source>
</evidence>
<keyword evidence="1" id="KW-0472">Membrane</keyword>
<dbReference type="Proteomes" id="UP000653076">
    <property type="component" value="Unassembled WGS sequence"/>
</dbReference>
<accession>A0ABQ4JJD8</accession>
<evidence type="ECO:0000313" key="2">
    <source>
        <dbReference type="EMBL" id="GIJ30723.1"/>
    </source>
</evidence>
<gene>
    <name evidence="2" type="ORF">Vqi01_58850</name>
</gene>
<protein>
    <recommendedName>
        <fullName evidence="4">DUF4760 domain-containing protein</fullName>
    </recommendedName>
</protein>
<evidence type="ECO:0008006" key="4">
    <source>
        <dbReference type="Google" id="ProtNLM"/>
    </source>
</evidence>
<name>A0ABQ4JJD8_9ACTN</name>
<proteinExistence type="predicted"/>
<feature type="transmembrane region" description="Helical" evidence="1">
    <location>
        <begin position="6"/>
        <end position="25"/>
    </location>
</feature>
<comment type="caution">
    <text evidence="2">The sequence shown here is derived from an EMBL/GenBank/DDBJ whole genome shotgun (WGS) entry which is preliminary data.</text>
</comment>
<keyword evidence="1" id="KW-1133">Transmembrane helix</keyword>
<dbReference type="InterPro" id="IPR031876">
    <property type="entry name" value="DUF4760"/>
</dbReference>
<keyword evidence="1" id="KW-0812">Transmembrane</keyword>
<keyword evidence="3" id="KW-1185">Reference proteome</keyword>
<reference evidence="2 3" key="1">
    <citation type="submission" date="2021-01" db="EMBL/GenBank/DDBJ databases">
        <title>Whole genome shotgun sequence of Verrucosispora qiuiae NBRC 106684.</title>
        <authorList>
            <person name="Komaki H."/>
            <person name="Tamura T."/>
        </authorList>
    </citation>
    <scope>NUCLEOTIDE SEQUENCE [LARGE SCALE GENOMIC DNA]</scope>
    <source>
        <strain evidence="2 3">NBRC 106684</strain>
    </source>
</reference>
<dbReference type="Pfam" id="PF15956">
    <property type="entry name" value="DUF4760"/>
    <property type="match status" value="1"/>
</dbReference>
<organism evidence="2 3">
    <name type="scientific">Micromonospora qiuiae</name>
    <dbReference type="NCBI Taxonomy" id="502268"/>
    <lineage>
        <taxon>Bacteria</taxon>
        <taxon>Bacillati</taxon>
        <taxon>Actinomycetota</taxon>
        <taxon>Actinomycetes</taxon>
        <taxon>Micromonosporales</taxon>
        <taxon>Micromonosporaceae</taxon>
        <taxon>Micromonospora</taxon>
    </lineage>
</organism>
<sequence length="152" mass="16847">MSGLGSTLLALTSPLVAIAVAVWGFRRANRADRLRAFFDLYQRYVAPEQRGGRRLLHDQLSGRSTEDLAALPQDVRDQVGATLATLNAIAIACEGGYVETSLISESMGRSYCSTVLAAKPYLDHLEKQRGYRPYQFAERMAHRLMERGVGRS</sequence>